<proteinExistence type="predicted"/>
<evidence type="ECO:0000256" key="3">
    <source>
        <dbReference type="ARBA" id="ARBA00023163"/>
    </source>
</evidence>
<dbReference type="PROSITE" id="PS51005">
    <property type="entry name" value="NAC"/>
    <property type="match status" value="1"/>
</dbReference>
<dbReference type="InterPro" id="IPR044799">
    <property type="entry name" value="SOG1-like"/>
</dbReference>
<comment type="caution">
    <text evidence="7">The sequence shown here is derived from an EMBL/GenBank/DDBJ whole genome shotgun (WGS) entry which is preliminary data.</text>
</comment>
<accession>A0A8S9M334</accession>
<feature type="region of interest" description="Disordered" evidence="5">
    <location>
        <begin position="46"/>
        <end position="88"/>
    </location>
</feature>
<dbReference type="PANTHER" id="PTHR31079:SF2">
    <property type="entry name" value="NAC DOMAIN CONTAINING PROTEIN 44-RELATED"/>
    <property type="match status" value="1"/>
</dbReference>
<evidence type="ECO:0000259" key="6">
    <source>
        <dbReference type="PROSITE" id="PS51005"/>
    </source>
</evidence>
<dbReference type="AlphaFoldDB" id="A0A8S9M334"/>
<dbReference type="InterPro" id="IPR003441">
    <property type="entry name" value="NAC-dom"/>
</dbReference>
<evidence type="ECO:0000256" key="4">
    <source>
        <dbReference type="ARBA" id="ARBA00023242"/>
    </source>
</evidence>
<dbReference type="InterPro" id="IPR036093">
    <property type="entry name" value="NAC_dom_sf"/>
</dbReference>
<protein>
    <recommendedName>
        <fullName evidence="6">NAC domain-containing protein</fullName>
    </recommendedName>
</protein>
<feature type="domain" description="NAC" evidence="6">
    <location>
        <begin position="1"/>
        <end position="43"/>
    </location>
</feature>
<reference evidence="7" key="1">
    <citation type="submission" date="2019-12" db="EMBL/GenBank/DDBJ databases">
        <title>Genome sequencing and annotation of Brassica cretica.</title>
        <authorList>
            <person name="Studholme D.J."/>
            <person name="Sarris P.F."/>
        </authorList>
    </citation>
    <scope>NUCLEOTIDE SEQUENCE</scope>
    <source>
        <strain evidence="7">PFS-102/07</strain>
        <tissue evidence="7">Leaf</tissue>
    </source>
</reference>
<gene>
    <name evidence="7" type="ORF">F2Q70_00009489</name>
</gene>
<evidence type="ECO:0000313" key="7">
    <source>
        <dbReference type="EMBL" id="KAF2614550.1"/>
    </source>
</evidence>
<dbReference type="GO" id="GO:0000976">
    <property type="term" value="F:transcription cis-regulatory region binding"/>
    <property type="evidence" value="ECO:0007669"/>
    <property type="project" value="TreeGrafter"/>
</dbReference>
<keyword evidence="2" id="KW-0238">DNA-binding</keyword>
<dbReference type="GO" id="GO:0005634">
    <property type="term" value="C:nucleus"/>
    <property type="evidence" value="ECO:0007669"/>
    <property type="project" value="TreeGrafter"/>
</dbReference>
<dbReference type="SUPFAM" id="SSF101941">
    <property type="entry name" value="NAC domain"/>
    <property type="match status" value="1"/>
</dbReference>
<organism evidence="7">
    <name type="scientific">Brassica cretica</name>
    <name type="common">Mustard</name>
    <dbReference type="NCBI Taxonomy" id="69181"/>
    <lineage>
        <taxon>Eukaryota</taxon>
        <taxon>Viridiplantae</taxon>
        <taxon>Streptophyta</taxon>
        <taxon>Embryophyta</taxon>
        <taxon>Tracheophyta</taxon>
        <taxon>Spermatophyta</taxon>
        <taxon>Magnoliopsida</taxon>
        <taxon>eudicotyledons</taxon>
        <taxon>Gunneridae</taxon>
        <taxon>Pentapetalae</taxon>
        <taxon>rosids</taxon>
        <taxon>malvids</taxon>
        <taxon>Brassicales</taxon>
        <taxon>Brassicaceae</taxon>
        <taxon>Brassiceae</taxon>
        <taxon>Brassica</taxon>
    </lineage>
</organism>
<evidence type="ECO:0000256" key="2">
    <source>
        <dbReference type="ARBA" id="ARBA00023125"/>
    </source>
</evidence>
<keyword evidence="1" id="KW-0805">Transcription regulation</keyword>
<keyword evidence="4" id="KW-0539">Nucleus</keyword>
<evidence type="ECO:0000256" key="1">
    <source>
        <dbReference type="ARBA" id="ARBA00023015"/>
    </source>
</evidence>
<dbReference type="EMBL" id="QGKY02000089">
    <property type="protein sequence ID" value="KAF2614550.1"/>
    <property type="molecule type" value="Genomic_DNA"/>
</dbReference>
<name>A0A8S9M334_BRACR</name>
<evidence type="ECO:0000256" key="5">
    <source>
        <dbReference type="SAM" id="MobiDB-lite"/>
    </source>
</evidence>
<dbReference type="GO" id="GO:0003700">
    <property type="term" value="F:DNA-binding transcription factor activity"/>
    <property type="evidence" value="ECO:0007669"/>
    <property type="project" value="InterPro"/>
</dbReference>
<sequence length="190" mass="20882">MVLYKSARKGSKPEKSKWVLHQYHLGTEGNEIGEYVVSKVTYQKEKVKDEGESSGVRGGPGPTTPMTNTPTPPRPVDGVAGDGQAFDDDKMFDPFYEGLDSIPEAALWSKKARREEEEVGVNLSEDNLTCNESIEASSSLWENNQILPNPSLGELDGFALSDLENVDLGSPPDFLTLASQDSLMNWMGWL</sequence>
<keyword evidence="3" id="KW-0804">Transcription</keyword>
<dbReference type="PANTHER" id="PTHR31079">
    <property type="entry name" value="NAC DOMAIN-CONTAINING PROTEIN 73"/>
    <property type="match status" value="1"/>
</dbReference>